<dbReference type="EMBL" id="PYBW01000049">
    <property type="protein sequence ID" value="PYC78625.1"/>
    <property type="molecule type" value="Genomic_DNA"/>
</dbReference>
<dbReference type="Pfam" id="PF19534">
    <property type="entry name" value="DUF6059"/>
    <property type="match status" value="1"/>
</dbReference>
<dbReference type="Proteomes" id="UP000248039">
    <property type="component" value="Unassembled WGS sequence"/>
</dbReference>
<comment type="caution">
    <text evidence="1">The sequence shown here is derived from an EMBL/GenBank/DDBJ whole genome shotgun (WGS) entry which is preliminary data.</text>
</comment>
<name>A0A2V4N3L3_9ACTN</name>
<reference evidence="1 2" key="1">
    <citation type="submission" date="2018-03" db="EMBL/GenBank/DDBJ databases">
        <title>Bioinformatic expansion and discovery of thiopeptide antibiotics.</title>
        <authorList>
            <person name="Schwalen C.J."/>
            <person name="Hudson G.A."/>
            <person name="Mitchell D.A."/>
        </authorList>
    </citation>
    <scope>NUCLEOTIDE SEQUENCE [LARGE SCALE GENOMIC DNA]</scope>
    <source>
        <strain evidence="1 2">ATCC 21389</strain>
    </source>
</reference>
<dbReference type="AlphaFoldDB" id="A0A2V4N3L3"/>
<evidence type="ECO:0000313" key="2">
    <source>
        <dbReference type="Proteomes" id="UP000248039"/>
    </source>
</evidence>
<proteinExistence type="predicted"/>
<organism evidence="1 2">
    <name type="scientific">Streptomyces tateyamensis</name>
    <dbReference type="NCBI Taxonomy" id="565073"/>
    <lineage>
        <taxon>Bacteria</taxon>
        <taxon>Bacillati</taxon>
        <taxon>Actinomycetota</taxon>
        <taxon>Actinomycetes</taxon>
        <taxon>Kitasatosporales</taxon>
        <taxon>Streptomycetaceae</taxon>
        <taxon>Streptomyces</taxon>
    </lineage>
</organism>
<evidence type="ECO:0000313" key="1">
    <source>
        <dbReference type="EMBL" id="PYC78625.1"/>
    </source>
</evidence>
<sequence length="61" mass="6638">MYRALVDGGRAYVCPPPPAGAPDPTGPPPGHPERLCPHVALSPLEARLARELWGRTPLRFR</sequence>
<accession>A0A2V4N3L3</accession>
<dbReference type="InterPro" id="IPR045701">
    <property type="entry name" value="DUF6059"/>
</dbReference>
<keyword evidence="2" id="KW-1185">Reference proteome</keyword>
<gene>
    <name evidence="1" type="ORF">C7C46_15705</name>
</gene>
<protein>
    <submittedName>
        <fullName evidence="1">Uncharacterized protein</fullName>
    </submittedName>
</protein>